<dbReference type="InterPro" id="IPR001845">
    <property type="entry name" value="HTH_ArsR_DNA-bd_dom"/>
</dbReference>
<dbReference type="Gene3D" id="1.10.10.10">
    <property type="entry name" value="Winged helix-like DNA-binding domain superfamily/Winged helix DNA-binding domain"/>
    <property type="match status" value="1"/>
</dbReference>
<dbReference type="InterPro" id="IPR036388">
    <property type="entry name" value="WH-like_DNA-bd_sf"/>
</dbReference>
<dbReference type="InterPro" id="IPR011991">
    <property type="entry name" value="ArsR-like_HTH"/>
</dbReference>
<protein>
    <submittedName>
        <fullName evidence="2">Helix-turn-helix domain-containing protein</fullName>
    </submittedName>
</protein>
<dbReference type="CDD" id="cd00090">
    <property type="entry name" value="HTH_ARSR"/>
    <property type="match status" value="1"/>
</dbReference>
<sequence length="191" mass="22094">MAIVLEERQERVLDAKSLRGLAHPLRIRLLGMLRTDGPATATQLANRIGERSGTTSWHLRQLAEHGFIEEDAERGNKRERWWRASHELTILEAEKFTRDPELEDALDVYMHEIVTTAYHRNGQFLSELRGWSEEWVKAATVSDSTLSLSPSELAELTRQIGSLVDWYRREPRDGDEQVVVQFQAFPRRCAR</sequence>
<evidence type="ECO:0000313" key="3">
    <source>
        <dbReference type="Proteomes" id="UP001500979"/>
    </source>
</evidence>
<evidence type="ECO:0000313" key="2">
    <source>
        <dbReference type="EMBL" id="GAA2806971.1"/>
    </source>
</evidence>
<accession>A0ABN3VHW7</accession>
<dbReference type="Pfam" id="PF12840">
    <property type="entry name" value="HTH_20"/>
    <property type="match status" value="1"/>
</dbReference>
<dbReference type="EMBL" id="BAAAUX010000019">
    <property type="protein sequence ID" value="GAA2806971.1"/>
    <property type="molecule type" value="Genomic_DNA"/>
</dbReference>
<reference evidence="2 3" key="1">
    <citation type="journal article" date="2019" name="Int. J. Syst. Evol. Microbiol.">
        <title>The Global Catalogue of Microorganisms (GCM) 10K type strain sequencing project: providing services to taxonomists for standard genome sequencing and annotation.</title>
        <authorList>
            <consortium name="The Broad Institute Genomics Platform"/>
            <consortium name="The Broad Institute Genome Sequencing Center for Infectious Disease"/>
            <person name="Wu L."/>
            <person name="Ma J."/>
        </authorList>
    </citation>
    <scope>NUCLEOTIDE SEQUENCE [LARGE SCALE GENOMIC DNA]</scope>
    <source>
        <strain evidence="2 3">JCM 9383</strain>
    </source>
</reference>
<evidence type="ECO:0000259" key="1">
    <source>
        <dbReference type="SMART" id="SM00418"/>
    </source>
</evidence>
<gene>
    <name evidence="2" type="ORF">GCM10010470_47780</name>
</gene>
<dbReference type="SMART" id="SM00418">
    <property type="entry name" value="HTH_ARSR"/>
    <property type="match status" value="1"/>
</dbReference>
<comment type="caution">
    <text evidence="2">The sequence shown here is derived from an EMBL/GenBank/DDBJ whole genome shotgun (WGS) entry which is preliminary data.</text>
</comment>
<dbReference type="InterPro" id="IPR036390">
    <property type="entry name" value="WH_DNA-bd_sf"/>
</dbReference>
<dbReference type="SUPFAM" id="SSF46785">
    <property type="entry name" value="Winged helix' DNA-binding domain"/>
    <property type="match status" value="1"/>
</dbReference>
<proteinExistence type="predicted"/>
<name>A0ABN3VHW7_9PSEU</name>
<feature type="domain" description="HTH arsR-type" evidence="1">
    <location>
        <begin position="16"/>
        <end position="96"/>
    </location>
</feature>
<dbReference type="Proteomes" id="UP001500979">
    <property type="component" value="Unassembled WGS sequence"/>
</dbReference>
<organism evidence="2 3">
    <name type="scientific">Saccharopolyspora taberi</name>
    <dbReference type="NCBI Taxonomy" id="60895"/>
    <lineage>
        <taxon>Bacteria</taxon>
        <taxon>Bacillati</taxon>
        <taxon>Actinomycetota</taxon>
        <taxon>Actinomycetes</taxon>
        <taxon>Pseudonocardiales</taxon>
        <taxon>Pseudonocardiaceae</taxon>
        <taxon>Saccharopolyspora</taxon>
    </lineage>
</organism>
<keyword evidence="3" id="KW-1185">Reference proteome</keyword>